<comment type="caution">
    <text evidence="5">The sequence shown here is derived from an EMBL/GenBank/DDBJ whole genome shotgun (WGS) entry which is preliminary data.</text>
</comment>
<keyword evidence="6" id="KW-1185">Reference proteome</keyword>
<comment type="cofactor">
    <cofactor evidence="1">
        <name>Mg(2+)</name>
        <dbReference type="ChEBI" id="CHEBI:18420"/>
    </cofactor>
</comment>
<protein>
    <submittedName>
        <fullName evidence="5">CoA ester lyase</fullName>
    </submittedName>
</protein>
<evidence type="ECO:0000259" key="4">
    <source>
        <dbReference type="Pfam" id="PF03328"/>
    </source>
</evidence>
<keyword evidence="2" id="KW-0479">Metal-binding</keyword>
<feature type="domain" description="HpcH/HpaI aldolase/citrate lyase" evidence="4">
    <location>
        <begin position="7"/>
        <end position="232"/>
    </location>
</feature>
<keyword evidence="5" id="KW-0456">Lyase</keyword>
<dbReference type="RefSeq" id="WP_344028066.1">
    <property type="nucleotide sequence ID" value="NZ_BAAAOB010000001.1"/>
</dbReference>
<sequence length="286" mass="29205">MTAAALSYLFVPASRPDRYAKAIASGAHRVVIDLEDGVAVADKAAALAHVIAALEAESGSELALAASVIVRVEGPRSDRFESELAALAGLSAGARGRLAGIAVPKVEDPAALAHAIAAARADAGTGPAGAPLEVLAQIETAAGLARVGEIAAVPGLTRLAIGAADLSFDLDTELDSVTMDFAYARLVLESRIAGLLGPIASPSFELADLDRVEGDARRFRGLGLTGQFAVHPVQLAAIHAGFGPTAEQVTWARTIVDTGDGAVRVGEQMVDAPIRDRAERILAQAG</sequence>
<reference evidence="6" key="1">
    <citation type="journal article" date="2019" name="Int. J. Syst. Evol. Microbiol.">
        <title>The Global Catalogue of Microorganisms (GCM) 10K type strain sequencing project: providing services to taxonomists for standard genome sequencing and annotation.</title>
        <authorList>
            <consortium name="The Broad Institute Genomics Platform"/>
            <consortium name="The Broad Institute Genome Sequencing Center for Infectious Disease"/>
            <person name="Wu L."/>
            <person name="Ma J."/>
        </authorList>
    </citation>
    <scope>NUCLEOTIDE SEQUENCE [LARGE SCALE GENOMIC DNA]</scope>
    <source>
        <strain evidence="6">JCM 14736</strain>
    </source>
</reference>
<evidence type="ECO:0000313" key="6">
    <source>
        <dbReference type="Proteomes" id="UP001500851"/>
    </source>
</evidence>
<gene>
    <name evidence="5" type="ORF">GCM10009768_01650</name>
</gene>
<keyword evidence="3" id="KW-0460">Magnesium</keyword>
<dbReference type="EMBL" id="BAAAOB010000001">
    <property type="protein sequence ID" value="GAA1776810.1"/>
    <property type="molecule type" value="Genomic_DNA"/>
</dbReference>
<evidence type="ECO:0000256" key="2">
    <source>
        <dbReference type="ARBA" id="ARBA00022723"/>
    </source>
</evidence>
<dbReference type="Pfam" id="PF03328">
    <property type="entry name" value="HpcH_HpaI"/>
    <property type="match status" value="1"/>
</dbReference>
<dbReference type="InterPro" id="IPR011206">
    <property type="entry name" value="Citrate_lyase_beta/mcl1/mcl2"/>
</dbReference>
<evidence type="ECO:0000313" key="5">
    <source>
        <dbReference type="EMBL" id="GAA1776810.1"/>
    </source>
</evidence>
<dbReference type="InterPro" id="IPR015813">
    <property type="entry name" value="Pyrv/PenolPyrv_kinase-like_dom"/>
</dbReference>
<dbReference type="PIRSF" id="PIRSF015582">
    <property type="entry name" value="Cit_lyase_B"/>
    <property type="match status" value="1"/>
</dbReference>
<dbReference type="GO" id="GO:0016829">
    <property type="term" value="F:lyase activity"/>
    <property type="evidence" value="ECO:0007669"/>
    <property type="project" value="UniProtKB-KW"/>
</dbReference>
<dbReference type="PANTHER" id="PTHR32308">
    <property type="entry name" value="LYASE BETA SUBUNIT, PUTATIVE (AFU_ORTHOLOGUE AFUA_4G13030)-RELATED"/>
    <property type="match status" value="1"/>
</dbReference>
<name>A0ABP4XIE0_9MICO</name>
<dbReference type="Proteomes" id="UP001500851">
    <property type="component" value="Unassembled WGS sequence"/>
</dbReference>
<dbReference type="InterPro" id="IPR040442">
    <property type="entry name" value="Pyrv_kinase-like_dom_sf"/>
</dbReference>
<evidence type="ECO:0000256" key="1">
    <source>
        <dbReference type="ARBA" id="ARBA00001946"/>
    </source>
</evidence>
<proteinExistence type="predicted"/>
<dbReference type="InterPro" id="IPR005000">
    <property type="entry name" value="Aldolase/citrate-lyase_domain"/>
</dbReference>
<dbReference type="SUPFAM" id="SSF51621">
    <property type="entry name" value="Phosphoenolpyruvate/pyruvate domain"/>
    <property type="match status" value="1"/>
</dbReference>
<dbReference type="Gene3D" id="3.20.20.60">
    <property type="entry name" value="Phosphoenolpyruvate-binding domains"/>
    <property type="match status" value="1"/>
</dbReference>
<accession>A0ABP4XIE0</accession>
<evidence type="ECO:0000256" key="3">
    <source>
        <dbReference type="ARBA" id="ARBA00022842"/>
    </source>
</evidence>
<dbReference type="PANTHER" id="PTHR32308:SF10">
    <property type="entry name" value="CITRATE LYASE SUBUNIT BETA"/>
    <property type="match status" value="1"/>
</dbReference>
<organism evidence="5 6">
    <name type="scientific">Leucobacter iarius</name>
    <dbReference type="NCBI Taxonomy" id="333963"/>
    <lineage>
        <taxon>Bacteria</taxon>
        <taxon>Bacillati</taxon>
        <taxon>Actinomycetota</taxon>
        <taxon>Actinomycetes</taxon>
        <taxon>Micrococcales</taxon>
        <taxon>Microbacteriaceae</taxon>
        <taxon>Leucobacter</taxon>
    </lineage>
</organism>